<dbReference type="AlphaFoldDB" id="A0A2R8CKN9"/>
<proteinExistence type="predicted"/>
<evidence type="ECO:0000313" key="1">
    <source>
        <dbReference type="EMBL" id="SPJ33467.1"/>
    </source>
</evidence>
<dbReference type="EMBL" id="ONZI01000002">
    <property type="protein sequence ID" value="SPJ33467.1"/>
    <property type="molecule type" value="Genomic_DNA"/>
</dbReference>
<keyword evidence="2" id="KW-1185">Reference proteome</keyword>
<sequence>MIDPAKSKEISNICHIMDLQVSGHMNIVQAEKYWQGTIERVDRQVLAEALSEGLIRYEMRSTDKGRAADTTQPDQLPGSVRSVCLGLVTSRMIQLRPAARSPLAESELEELIPVAEWLLERGGSK</sequence>
<name>A0A2R8CKN9_9GAMM</name>
<evidence type="ECO:0000313" key="2">
    <source>
        <dbReference type="Proteomes" id="UP000244934"/>
    </source>
</evidence>
<accession>A0A2R8CKN9</accession>
<protein>
    <submittedName>
        <fullName evidence="1">Uncharacterized protein</fullName>
    </submittedName>
</protein>
<dbReference type="Proteomes" id="UP000244934">
    <property type="component" value="Unassembled WGS sequence"/>
</dbReference>
<gene>
    <name evidence="1" type="ORF">KSP9073_01476</name>
</gene>
<reference evidence="2" key="1">
    <citation type="submission" date="2018-03" db="EMBL/GenBank/DDBJ databases">
        <authorList>
            <person name="Navarro De La Torre S."/>
        </authorList>
    </citation>
    <scope>NUCLEOTIDE SEQUENCE [LARGE SCALE GENOMIC DNA]</scope>
    <source>
        <strain evidence="2">EAod3</strain>
    </source>
</reference>
<organism evidence="1 2">
    <name type="scientific">Kushneria phyllosphaerae</name>
    <dbReference type="NCBI Taxonomy" id="2100822"/>
    <lineage>
        <taxon>Bacteria</taxon>
        <taxon>Pseudomonadati</taxon>
        <taxon>Pseudomonadota</taxon>
        <taxon>Gammaproteobacteria</taxon>
        <taxon>Oceanospirillales</taxon>
        <taxon>Halomonadaceae</taxon>
        <taxon>Kushneria</taxon>
    </lineage>
</organism>
<dbReference type="RefSeq" id="WP_108842311.1">
    <property type="nucleotide sequence ID" value="NZ_ONZI01000002.1"/>
</dbReference>